<evidence type="ECO:0000313" key="2">
    <source>
        <dbReference type="Proteomes" id="UP000266622"/>
    </source>
</evidence>
<evidence type="ECO:0000313" key="1">
    <source>
        <dbReference type="EMBL" id="RIB35581.1"/>
    </source>
</evidence>
<comment type="caution">
    <text evidence="1">The sequence shown here is derived from an EMBL/GenBank/DDBJ whole genome shotgun (WGS) entry which is preliminary data.</text>
</comment>
<dbReference type="EMBL" id="MWMI01000001">
    <property type="protein sequence ID" value="RIB35581.1"/>
    <property type="molecule type" value="Genomic_DNA"/>
</dbReference>
<name>A0A397WNV2_9ARCH</name>
<protein>
    <submittedName>
        <fullName evidence="1">Uncharacterized protein</fullName>
    </submittedName>
</protein>
<proteinExistence type="predicted"/>
<dbReference type="Proteomes" id="UP000266622">
    <property type="component" value="Unassembled WGS sequence"/>
</dbReference>
<dbReference type="AlphaFoldDB" id="A0A397WNV2"/>
<reference evidence="1 2" key="1">
    <citation type="journal article" date="2018" name="Syst. Appl. Microbiol.">
        <title>A new symbiotic nanoarchaeote (Candidatus Nanoclepta minutus) and its host (Zestosphaera tikiterensis gen. nov., sp. nov.) from a New Zealand hot spring.</title>
        <authorList>
            <person name="St John E."/>
            <person name="Liu Y."/>
            <person name="Podar M."/>
            <person name="Stott M.B."/>
            <person name="Meneghin J."/>
            <person name="Chen Z."/>
            <person name="Lagutin K."/>
            <person name="Mitchell K."/>
            <person name="Reysenbach A.L."/>
        </authorList>
    </citation>
    <scope>NUCLEOTIDE SEQUENCE [LARGE SCALE GENOMIC DNA]</scope>
    <source>
        <strain evidence="1">NZ3</strain>
    </source>
</reference>
<sequence length="93" mass="11474">MKYSVEREEEAFITVDGRKLYTLQDFLIWLNTCSEEKFRYHVNERENHFVNWIRYSLKLEELAREIENVRDKNRMVDIVSRYIEGEKEILEII</sequence>
<gene>
    <name evidence="1" type="ORF">BXU00_00545</name>
</gene>
<accession>A0A397WNV2</accession>
<organism evidence="1 2">
    <name type="scientific">Candidatus Nanoclepta minutus</name>
    <dbReference type="NCBI Taxonomy" id="1940235"/>
    <lineage>
        <taxon>Archaea</taxon>
        <taxon>Nanobdellota</taxon>
        <taxon>Candidatus Nanoclepta</taxon>
    </lineage>
</organism>